<protein>
    <recommendedName>
        <fullName evidence="2">Autophagy-related protein 16 domain-containing protein</fullName>
    </recommendedName>
</protein>
<organism evidence="3 4">
    <name type="scientific">Astrephomene gubernaculifera</name>
    <dbReference type="NCBI Taxonomy" id="47775"/>
    <lineage>
        <taxon>Eukaryota</taxon>
        <taxon>Viridiplantae</taxon>
        <taxon>Chlorophyta</taxon>
        <taxon>core chlorophytes</taxon>
        <taxon>Chlorophyceae</taxon>
        <taxon>CS clade</taxon>
        <taxon>Chlamydomonadales</taxon>
        <taxon>Astrephomenaceae</taxon>
        <taxon>Astrephomene</taxon>
    </lineage>
</organism>
<feature type="domain" description="Autophagy-related protein 16" evidence="2">
    <location>
        <begin position="30"/>
        <end position="215"/>
    </location>
</feature>
<proteinExistence type="predicted"/>
<evidence type="ECO:0000313" key="3">
    <source>
        <dbReference type="EMBL" id="GFR44690.1"/>
    </source>
</evidence>
<evidence type="ECO:0000256" key="1">
    <source>
        <dbReference type="SAM" id="Coils"/>
    </source>
</evidence>
<comment type="caution">
    <text evidence="3">The sequence shown here is derived from an EMBL/GenBank/DDBJ whole genome shotgun (WGS) entry which is preliminary data.</text>
</comment>
<name>A0AAD3HLG0_9CHLO</name>
<reference evidence="3 4" key="1">
    <citation type="journal article" date="2021" name="Sci. Rep.">
        <title>Genome sequencing of the multicellular alga Astrephomene provides insights into convergent evolution of germ-soma differentiation.</title>
        <authorList>
            <person name="Yamashita S."/>
            <person name="Yamamoto K."/>
            <person name="Matsuzaki R."/>
            <person name="Suzuki S."/>
            <person name="Yamaguchi H."/>
            <person name="Hirooka S."/>
            <person name="Minakuchi Y."/>
            <person name="Miyagishima S."/>
            <person name="Kawachi M."/>
            <person name="Toyoda A."/>
            <person name="Nozaki H."/>
        </authorList>
    </citation>
    <scope>NUCLEOTIDE SEQUENCE [LARGE SCALE GENOMIC DNA]</scope>
    <source>
        <strain evidence="3 4">NIES-4017</strain>
    </source>
</reference>
<evidence type="ECO:0000259" key="2">
    <source>
        <dbReference type="Pfam" id="PF08614"/>
    </source>
</evidence>
<accession>A0AAD3HLG0</accession>
<dbReference type="Proteomes" id="UP001054857">
    <property type="component" value="Unassembled WGS sequence"/>
</dbReference>
<dbReference type="InterPro" id="IPR013923">
    <property type="entry name" value="Autophagy-rel_prot_16_dom"/>
</dbReference>
<keyword evidence="4" id="KW-1185">Reference proteome</keyword>
<sequence>MQTTTTALATAPEWVVASCVGQLRQLYGTQTVPFLAPFADYTSELQRSRELEVRLLQLEKEAAELRDEAAALHGRLAAADEAAAAATAAQLEEARAALVRAERELGQLYRDKAGLLEEVVGANAALTTARSGLESANMQLAQARAEISALRDQMSTLAASLEAERSARLAAAAEAAAALAARDGALVESERLRRDNAVLVRRLVELKEGEAGRMNDLNRLHEELLEQAVRMRQEAELDRQATELIRQRAVAAALSGAMAG</sequence>
<gene>
    <name evidence="3" type="ORF">Agub_g5988</name>
</gene>
<evidence type="ECO:0000313" key="4">
    <source>
        <dbReference type="Proteomes" id="UP001054857"/>
    </source>
</evidence>
<keyword evidence="1" id="KW-0175">Coiled coil</keyword>
<feature type="non-terminal residue" evidence="3">
    <location>
        <position position="260"/>
    </location>
</feature>
<feature type="coiled-coil region" evidence="1">
    <location>
        <begin position="41"/>
        <end position="160"/>
    </location>
</feature>
<dbReference type="Pfam" id="PF08614">
    <property type="entry name" value="ATG16"/>
    <property type="match status" value="1"/>
</dbReference>
<dbReference type="AlphaFoldDB" id="A0AAD3HLG0"/>
<dbReference type="EMBL" id="BMAR01000008">
    <property type="protein sequence ID" value="GFR44690.1"/>
    <property type="molecule type" value="Genomic_DNA"/>
</dbReference>